<comment type="caution">
    <text evidence="1">The sequence shown here is derived from an EMBL/GenBank/DDBJ whole genome shotgun (WGS) entry which is preliminary data.</text>
</comment>
<protein>
    <submittedName>
        <fullName evidence="1">Uncharacterized protein</fullName>
    </submittedName>
</protein>
<dbReference type="InterPro" id="IPR051921">
    <property type="entry name" value="ABC_osmolyte_uptake_ATP-bind"/>
</dbReference>
<evidence type="ECO:0000313" key="1">
    <source>
        <dbReference type="EMBL" id="MPN40752.1"/>
    </source>
</evidence>
<dbReference type="PANTHER" id="PTHR43869">
    <property type="entry name" value="GLYCINE BETAINE/PROLINE BETAINE TRANSPORT SYSTEM ATP-BINDING PROTEIN PROV"/>
    <property type="match status" value="1"/>
</dbReference>
<dbReference type="SUPFAM" id="SSF52540">
    <property type="entry name" value="P-loop containing nucleoside triphosphate hydrolases"/>
    <property type="match status" value="1"/>
</dbReference>
<accession>A0A645HQN0</accession>
<dbReference type="PANTHER" id="PTHR43869:SF1">
    <property type="entry name" value="GLYCINE BETAINE_PROLINE BETAINE TRANSPORT SYSTEM ATP-BINDING PROTEIN PROV"/>
    <property type="match status" value="1"/>
</dbReference>
<dbReference type="Gene3D" id="3.40.50.300">
    <property type="entry name" value="P-loop containing nucleotide triphosphate hydrolases"/>
    <property type="match status" value="1"/>
</dbReference>
<organism evidence="1">
    <name type="scientific">bioreactor metagenome</name>
    <dbReference type="NCBI Taxonomy" id="1076179"/>
    <lineage>
        <taxon>unclassified sequences</taxon>
        <taxon>metagenomes</taxon>
        <taxon>ecological metagenomes</taxon>
    </lineage>
</organism>
<reference evidence="1" key="1">
    <citation type="submission" date="2019-08" db="EMBL/GenBank/DDBJ databases">
        <authorList>
            <person name="Kucharzyk K."/>
            <person name="Murdoch R.W."/>
            <person name="Higgins S."/>
            <person name="Loffler F."/>
        </authorList>
    </citation>
    <scope>NUCLEOTIDE SEQUENCE</scope>
</reference>
<proteinExistence type="predicted"/>
<dbReference type="InterPro" id="IPR027417">
    <property type="entry name" value="P-loop_NTPase"/>
</dbReference>
<dbReference type="EMBL" id="VSSQ01097359">
    <property type="protein sequence ID" value="MPN40752.1"/>
    <property type="molecule type" value="Genomic_DNA"/>
</dbReference>
<dbReference type="AlphaFoldDB" id="A0A645HQN0"/>
<dbReference type="InterPro" id="IPR046342">
    <property type="entry name" value="CBS_dom_sf"/>
</dbReference>
<gene>
    <name evidence="1" type="ORF">SDC9_188291</name>
</gene>
<dbReference type="SUPFAM" id="SSF54631">
    <property type="entry name" value="CBS-domain pair"/>
    <property type="match status" value="1"/>
</dbReference>
<sequence>MARALAADPPILLMDEPFGSVDPLNRERLQRSFLDIQRTLKKTVLFVTHDVSEALIMGDRILLMREGRMVRSGTPREMVFGEGDAFSKAFFGAEMALKLLSRHQAREACVIGEGQEAPGYVIPGSMPLSDALAMMLVKGCGRLWVTREGEAPGVLDFDGLMTFFREGEANGR</sequence>
<name>A0A645HQN0_9ZZZZ</name>